<evidence type="ECO:0000313" key="4">
    <source>
        <dbReference type="Proteomes" id="UP000604730"/>
    </source>
</evidence>
<accession>A0ABS1J3M6</accession>
<sequence>MSDYKFLNAVGNISDEYLLEALSYRERKKMVKYFSKAAAAILLAIIITGLSLNVFMPIYARNLPFVGNAFAFIQDRLHTGGAYSNYAFKIGDKVTDNGITMTMSEAYCDGVNLYVSFVIESETAFDTWTTDEYIKSQLNYDGTMYIESSEGRKPLNDSGLTGLEGKFTDAFTFVGVKSFSLSGAVFPDKFMLDMKINSVSLITGKADTEYVKGDWHFAPSINVNSGDVVTYEINKEAKGHTIDKIVVTPIYVTIYTSYPDIYGDTTSYEVRTYTDGYADEDISSQGEYGRTSGITQIPRIRVNNDLHIYVVDSPTLGEDGLACGTQKVSEENAIVSADITIDK</sequence>
<keyword evidence="4" id="KW-1185">Reference proteome</keyword>
<reference evidence="3 4" key="1">
    <citation type="submission" date="2021-01" db="EMBL/GenBank/DDBJ databases">
        <title>Isolation and description of Catonella massiliensis sp. nov., a novel Catonella species, isolated from a stable periodontitis subject.</title>
        <authorList>
            <person name="Antezack A."/>
            <person name="Boxberger M."/>
            <person name="La Scola B."/>
            <person name="Monnet-Corti V."/>
        </authorList>
    </citation>
    <scope>NUCLEOTIDE SEQUENCE [LARGE SCALE GENOMIC DNA]</scope>
    <source>
        <strain evidence="3 4">Marseille-Q4567</strain>
    </source>
</reference>
<evidence type="ECO:0000259" key="2">
    <source>
        <dbReference type="Pfam" id="PF13786"/>
    </source>
</evidence>
<dbReference type="InterPro" id="IPR025436">
    <property type="entry name" value="DUF4179"/>
</dbReference>
<dbReference type="Gene3D" id="2.60.40.1630">
    <property type="entry name" value="bacillus anthracis domain"/>
    <property type="match status" value="1"/>
</dbReference>
<keyword evidence="1" id="KW-1133">Transmembrane helix</keyword>
<organism evidence="3 4">
    <name type="scientific">Catonella massiliensis</name>
    <dbReference type="NCBI Taxonomy" id="2799636"/>
    <lineage>
        <taxon>Bacteria</taxon>
        <taxon>Bacillati</taxon>
        <taxon>Bacillota</taxon>
        <taxon>Clostridia</taxon>
        <taxon>Lachnospirales</taxon>
        <taxon>Lachnospiraceae</taxon>
        <taxon>Catonella</taxon>
    </lineage>
</organism>
<dbReference type="Proteomes" id="UP000604730">
    <property type="component" value="Unassembled WGS sequence"/>
</dbReference>
<keyword evidence="1" id="KW-0472">Membrane</keyword>
<dbReference type="EMBL" id="JAEPRJ010000001">
    <property type="protein sequence ID" value="MBK5898759.1"/>
    <property type="molecule type" value="Genomic_DNA"/>
</dbReference>
<name>A0ABS1J3M6_9FIRM</name>
<feature type="domain" description="DUF4179" evidence="2">
    <location>
        <begin position="32"/>
        <end position="121"/>
    </location>
</feature>
<feature type="transmembrane region" description="Helical" evidence="1">
    <location>
        <begin position="37"/>
        <end position="60"/>
    </location>
</feature>
<evidence type="ECO:0000313" key="3">
    <source>
        <dbReference type="EMBL" id="MBK5898759.1"/>
    </source>
</evidence>
<comment type="caution">
    <text evidence="3">The sequence shown here is derived from an EMBL/GenBank/DDBJ whole genome shotgun (WGS) entry which is preliminary data.</text>
</comment>
<protein>
    <submittedName>
        <fullName evidence="3">DUF4179 domain-containing protein</fullName>
    </submittedName>
</protein>
<proteinExistence type="predicted"/>
<gene>
    <name evidence="3" type="ORF">JJN12_13415</name>
</gene>
<dbReference type="Pfam" id="PF13786">
    <property type="entry name" value="DUF4179"/>
    <property type="match status" value="1"/>
</dbReference>
<keyword evidence="1" id="KW-0812">Transmembrane</keyword>
<dbReference type="RefSeq" id="WP_208430157.1">
    <property type="nucleotide sequence ID" value="NZ_JAEPRJ010000001.1"/>
</dbReference>
<evidence type="ECO:0000256" key="1">
    <source>
        <dbReference type="SAM" id="Phobius"/>
    </source>
</evidence>